<reference evidence="5" key="1">
    <citation type="submission" date="2023-01" db="EMBL/GenBank/DDBJ databases">
        <title>The chitinases involved in constricting ring structure development in the nematode-trapping fungus Drechslerella dactyloides.</title>
        <authorList>
            <person name="Wang R."/>
            <person name="Zhang L."/>
            <person name="Tang P."/>
            <person name="Li S."/>
            <person name="Liang L."/>
        </authorList>
    </citation>
    <scope>NUCLEOTIDE SEQUENCE</scope>
    <source>
        <strain evidence="5">YMF1.00031</strain>
    </source>
</reference>
<feature type="region of interest" description="Disordered" evidence="4">
    <location>
        <begin position="1"/>
        <end position="23"/>
    </location>
</feature>
<dbReference type="SUPFAM" id="SSF48452">
    <property type="entry name" value="TPR-like"/>
    <property type="match status" value="1"/>
</dbReference>
<evidence type="ECO:0008006" key="7">
    <source>
        <dbReference type="Google" id="ProtNLM"/>
    </source>
</evidence>
<proteinExistence type="predicted"/>
<evidence type="ECO:0000313" key="6">
    <source>
        <dbReference type="Proteomes" id="UP001221413"/>
    </source>
</evidence>
<feature type="compositionally biased region" description="Polar residues" evidence="4">
    <location>
        <begin position="12"/>
        <end position="23"/>
    </location>
</feature>
<gene>
    <name evidence="5" type="ORF">Dda_8162</name>
</gene>
<dbReference type="Gene3D" id="1.25.40.10">
    <property type="entry name" value="Tetratricopeptide repeat domain"/>
    <property type="match status" value="1"/>
</dbReference>
<dbReference type="AlphaFoldDB" id="A0AAD6NHZ4"/>
<dbReference type="SMART" id="SM00028">
    <property type="entry name" value="TPR"/>
    <property type="match status" value="2"/>
</dbReference>
<dbReference type="PROSITE" id="PS50005">
    <property type="entry name" value="TPR"/>
    <property type="match status" value="1"/>
</dbReference>
<evidence type="ECO:0000256" key="3">
    <source>
        <dbReference type="PROSITE-ProRule" id="PRU00339"/>
    </source>
</evidence>
<accession>A0AAD6NHZ4</accession>
<dbReference type="PANTHER" id="PTHR22904:SF523">
    <property type="entry name" value="STRESS-INDUCED-PHOSPHOPROTEIN 1"/>
    <property type="match status" value="1"/>
</dbReference>
<name>A0AAD6NHZ4_DREDA</name>
<protein>
    <recommendedName>
        <fullName evidence="7">TPR-like protein</fullName>
    </recommendedName>
</protein>
<dbReference type="EMBL" id="JAQGDS010000011">
    <property type="protein sequence ID" value="KAJ6257273.1"/>
    <property type="molecule type" value="Genomic_DNA"/>
</dbReference>
<evidence type="ECO:0000256" key="1">
    <source>
        <dbReference type="ARBA" id="ARBA00022737"/>
    </source>
</evidence>
<dbReference type="InterPro" id="IPR011990">
    <property type="entry name" value="TPR-like_helical_dom_sf"/>
</dbReference>
<sequence length="699" mass="77459">MSSPSGGGIQASPASSTNAARSDALKSQGNVQFGKQYVSVAPIIPLESIQALIHPDFQAALASYSQALQLTPRSAALYSNRSATYLQLGQLEQALADADRAVQCDPKWSKAYRRRGNVLEVLERLDEAIDAYWEGRNNETDPAVKADLSRMIAAVERTIAERSERRRLGDDSIMSVNDAPAKLIAREIDRRLTKGEAPGEWPPIASSSRRLWLADLQYTDALRQLSQFQKHDLPPAVNAPPGAFGISGPLQTLADLTSVAMEDFKVVYFGEGDLEKLQLCYMLEQQQRNAIGDNLNPVQTIAEYQNRLDKGASWDIIRPALQLSIRAAFMNGIIKDGFLEPRLPNGSTPAVDDFRRAVDLTEEARRVFASVPGHVRGRTLEKTFLRGLKVRLGEALIKLFNTTDPPTLTIIEEIKSLGDWLVSSCESNPLPEIDPPTPETADRYWDLYVPHWGYPRAMGHIFRGMAYLQIGLQWNRVQLDSRTGKKGPSAGNMRDLRTAAEEYAAGAAWLPADDVDGTNALWMAVFCMVRRGAYYLGDLQLVRTLALHEQNLWAPFFGADYIPSSHVGKLAGGEALRQSEGADPETICSPLVEWAEGVEVDQDVLGEVLMPYVGRALQTPEKDGGGMLMLGKILRKAWEERKRMGEPGVGALWDGLPARVRQNWEAVLHTYERERLENTSRQPGVTESLNRISLAERVM</sequence>
<evidence type="ECO:0000256" key="2">
    <source>
        <dbReference type="ARBA" id="ARBA00022803"/>
    </source>
</evidence>
<keyword evidence="6" id="KW-1185">Reference proteome</keyword>
<keyword evidence="1" id="KW-0677">Repeat</keyword>
<dbReference type="PANTHER" id="PTHR22904">
    <property type="entry name" value="TPR REPEAT CONTAINING PROTEIN"/>
    <property type="match status" value="1"/>
</dbReference>
<dbReference type="Proteomes" id="UP001221413">
    <property type="component" value="Unassembled WGS sequence"/>
</dbReference>
<evidence type="ECO:0000313" key="5">
    <source>
        <dbReference type="EMBL" id="KAJ6257273.1"/>
    </source>
</evidence>
<dbReference type="InterPro" id="IPR019734">
    <property type="entry name" value="TPR_rpt"/>
</dbReference>
<comment type="caution">
    <text evidence="5">The sequence shown here is derived from an EMBL/GenBank/DDBJ whole genome shotgun (WGS) entry which is preliminary data.</text>
</comment>
<evidence type="ECO:0000256" key="4">
    <source>
        <dbReference type="SAM" id="MobiDB-lite"/>
    </source>
</evidence>
<feature type="repeat" description="TPR" evidence="3">
    <location>
        <begin position="75"/>
        <end position="108"/>
    </location>
</feature>
<keyword evidence="2 3" id="KW-0802">TPR repeat</keyword>
<organism evidence="5 6">
    <name type="scientific">Drechslerella dactyloides</name>
    <name type="common">Nematode-trapping fungus</name>
    <name type="synonym">Arthrobotrys dactyloides</name>
    <dbReference type="NCBI Taxonomy" id="74499"/>
    <lineage>
        <taxon>Eukaryota</taxon>
        <taxon>Fungi</taxon>
        <taxon>Dikarya</taxon>
        <taxon>Ascomycota</taxon>
        <taxon>Pezizomycotina</taxon>
        <taxon>Orbiliomycetes</taxon>
        <taxon>Orbiliales</taxon>
        <taxon>Orbiliaceae</taxon>
        <taxon>Drechslerella</taxon>
    </lineage>
</organism>
<dbReference type="GO" id="GO:0051879">
    <property type="term" value="F:Hsp90 protein binding"/>
    <property type="evidence" value="ECO:0007669"/>
    <property type="project" value="TreeGrafter"/>
</dbReference>